<dbReference type="Proteomes" id="UP001381003">
    <property type="component" value="Chromosome"/>
</dbReference>
<evidence type="ECO:0000313" key="1">
    <source>
        <dbReference type="EMBL" id="WWF05676.1"/>
    </source>
</evidence>
<dbReference type="RefSeq" id="WP_338538528.1">
    <property type="nucleotide sequence ID" value="NZ_CP104874.1"/>
</dbReference>
<organism evidence="1 2">
    <name type="scientific">Janibacter terrae</name>
    <dbReference type="NCBI Taxonomy" id="103817"/>
    <lineage>
        <taxon>Bacteria</taxon>
        <taxon>Bacillati</taxon>
        <taxon>Actinomycetota</taxon>
        <taxon>Actinomycetes</taxon>
        <taxon>Micrococcales</taxon>
        <taxon>Intrasporangiaceae</taxon>
        <taxon>Janibacter</taxon>
    </lineage>
</organism>
<dbReference type="EMBL" id="CP104874">
    <property type="protein sequence ID" value="WWF05676.1"/>
    <property type="molecule type" value="Genomic_DNA"/>
</dbReference>
<sequence length="274" mass="30485">MLHTYTQLRIHHTRREIEAAVATGTLVRAGRYYALAGVDESLLGPLRRGARPTCLTAARHHGIWTPPGAGRHVYTRRAGDVPPPWVTHGYHHEWPEDDPIASPALLLEHAARCLDPLDVGVLADSALHLGLLHDADVVAISRHAPRPVQPVLARASRLAESGTESRVRLHLQLGRVPVQPQAQVVGVGRVDLLVGRSWIIECDSRAHHADRLHYVNDRGRDGHAVDLGYFTSRLTYDMCFAEWDATVTRLARVVASGQHLVPPEERIRARRVRR</sequence>
<evidence type="ECO:0008006" key="3">
    <source>
        <dbReference type="Google" id="ProtNLM"/>
    </source>
</evidence>
<proteinExistence type="predicted"/>
<gene>
    <name evidence="1" type="ORF">N5P18_02045</name>
</gene>
<reference evidence="1 2" key="1">
    <citation type="submission" date="2022-09" db="EMBL/GenBank/DDBJ databases">
        <title>Complete genome sequence of Janibacter terrae strain COS04-44, PCL-degrading bacteria isolated from oil spilled coast.</title>
        <authorList>
            <person name="Park H."/>
            <person name="Kim J.Y."/>
            <person name="An S.H."/>
            <person name="Lee C.M."/>
            <person name="Weon H.-Y."/>
        </authorList>
    </citation>
    <scope>NUCLEOTIDE SEQUENCE [LARGE SCALE GENOMIC DNA]</scope>
    <source>
        <strain evidence="1 2">COS04-44</strain>
    </source>
</reference>
<name>A0ABZ2FEW1_9MICO</name>
<keyword evidence="2" id="KW-1185">Reference proteome</keyword>
<protein>
    <recommendedName>
        <fullName evidence="3">DUF559 domain-containing protein</fullName>
    </recommendedName>
</protein>
<evidence type="ECO:0000313" key="2">
    <source>
        <dbReference type="Proteomes" id="UP001381003"/>
    </source>
</evidence>
<accession>A0ABZ2FEW1</accession>